<reference evidence="1 2" key="1">
    <citation type="journal article" date="2007" name="Nature">
        <title>Evolution of genes and genomes on the Drosophila phylogeny.</title>
        <authorList>
            <consortium name="Drosophila 12 Genomes Consortium"/>
            <person name="Clark A.G."/>
            <person name="Eisen M.B."/>
            <person name="Smith D.R."/>
            <person name="Bergman C.M."/>
            <person name="Oliver B."/>
            <person name="Markow T.A."/>
            <person name="Kaufman T.C."/>
            <person name="Kellis M."/>
            <person name="Gelbart W."/>
            <person name="Iyer V.N."/>
            <person name="Pollard D.A."/>
            <person name="Sackton T.B."/>
            <person name="Larracuente A.M."/>
            <person name="Singh N.D."/>
            <person name="Abad J.P."/>
            <person name="Abt D.N."/>
            <person name="Adryan B."/>
            <person name="Aguade M."/>
            <person name="Akashi H."/>
            <person name="Anderson W.W."/>
            <person name="Aquadro C.F."/>
            <person name="Ardell D.H."/>
            <person name="Arguello R."/>
            <person name="Artieri C.G."/>
            <person name="Barbash D.A."/>
            <person name="Barker D."/>
            <person name="Barsanti P."/>
            <person name="Batterham P."/>
            <person name="Batzoglou S."/>
            <person name="Begun D."/>
            <person name="Bhutkar A."/>
            <person name="Blanco E."/>
            <person name="Bosak S.A."/>
            <person name="Bradley R.K."/>
            <person name="Brand A.D."/>
            <person name="Brent M.R."/>
            <person name="Brooks A.N."/>
            <person name="Brown R.H."/>
            <person name="Butlin R.K."/>
            <person name="Caggese C."/>
            <person name="Calvi B.R."/>
            <person name="Bernardo de Carvalho A."/>
            <person name="Caspi A."/>
            <person name="Castrezana S."/>
            <person name="Celniker S.E."/>
            <person name="Chang J.L."/>
            <person name="Chapple C."/>
            <person name="Chatterji S."/>
            <person name="Chinwalla A."/>
            <person name="Civetta A."/>
            <person name="Clifton S.W."/>
            <person name="Comeron J.M."/>
            <person name="Costello J.C."/>
            <person name="Coyne J.A."/>
            <person name="Daub J."/>
            <person name="David R.G."/>
            <person name="Delcher A.L."/>
            <person name="Delehaunty K."/>
            <person name="Do C.B."/>
            <person name="Ebling H."/>
            <person name="Edwards K."/>
            <person name="Eickbush T."/>
            <person name="Evans J.D."/>
            <person name="Filipski A."/>
            <person name="Findeiss S."/>
            <person name="Freyhult E."/>
            <person name="Fulton L."/>
            <person name="Fulton R."/>
            <person name="Garcia A.C."/>
            <person name="Gardiner A."/>
            <person name="Garfield D.A."/>
            <person name="Garvin B.E."/>
            <person name="Gibson G."/>
            <person name="Gilbert D."/>
            <person name="Gnerre S."/>
            <person name="Godfrey J."/>
            <person name="Good R."/>
            <person name="Gotea V."/>
            <person name="Gravely B."/>
            <person name="Greenberg A.J."/>
            <person name="Griffiths-Jones S."/>
            <person name="Gross S."/>
            <person name="Guigo R."/>
            <person name="Gustafson E.A."/>
            <person name="Haerty W."/>
            <person name="Hahn M.W."/>
            <person name="Halligan D.L."/>
            <person name="Halpern A.L."/>
            <person name="Halter G.M."/>
            <person name="Han M.V."/>
            <person name="Heger A."/>
            <person name="Hillier L."/>
            <person name="Hinrichs A.S."/>
            <person name="Holmes I."/>
            <person name="Hoskins R.A."/>
            <person name="Hubisz M.J."/>
            <person name="Hultmark D."/>
            <person name="Huntley M.A."/>
            <person name="Jaffe D.B."/>
            <person name="Jagadeeshan S."/>
            <person name="Jeck W.R."/>
            <person name="Johnson J."/>
            <person name="Jones C.D."/>
            <person name="Jordan W.C."/>
            <person name="Karpen G.H."/>
            <person name="Kataoka E."/>
            <person name="Keightley P.D."/>
            <person name="Kheradpour P."/>
            <person name="Kirkness E.F."/>
            <person name="Koerich L.B."/>
            <person name="Kristiansen K."/>
            <person name="Kudrna D."/>
            <person name="Kulathinal R.J."/>
            <person name="Kumar S."/>
            <person name="Kwok R."/>
            <person name="Lander E."/>
            <person name="Langley C.H."/>
            <person name="Lapoint R."/>
            <person name="Lazzaro B.P."/>
            <person name="Lee S.J."/>
            <person name="Levesque L."/>
            <person name="Li R."/>
            <person name="Lin C.F."/>
            <person name="Lin M.F."/>
            <person name="Lindblad-Toh K."/>
            <person name="Llopart A."/>
            <person name="Long M."/>
            <person name="Low L."/>
            <person name="Lozovsky E."/>
            <person name="Lu J."/>
            <person name="Luo M."/>
            <person name="Machado C.A."/>
            <person name="Makalowski W."/>
            <person name="Marzo M."/>
            <person name="Matsuda M."/>
            <person name="Matzkin L."/>
            <person name="McAllister B."/>
            <person name="McBride C.S."/>
            <person name="McKernan B."/>
            <person name="McKernan K."/>
            <person name="Mendez-Lago M."/>
            <person name="Minx P."/>
            <person name="Mollenhauer M.U."/>
            <person name="Montooth K."/>
            <person name="Mount S.M."/>
            <person name="Mu X."/>
            <person name="Myers E."/>
            <person name="Negre B."/>
            <person name="Newfeld S."/>
            <person name="Nielsen R."/>
            <person name="Noor M.A."/>
            <person name="O'Grady P."/>
            <person name="Pachter L."/>
            <person name="Papaceit M."/>
            <person name="Parisi M.J."/>
            <person name="Parisi M."/>
            <person name="Parts L."/>
            <person name="Pedersen J.S."/>
            <person name="Pesole G."/>
            <person name="Phillippy A.M."/>
            <person name="Ponting C.P."/>
            <person name="Pop M."/>
            <person name="Porcelli D."/>
            <person name="Powell J.R."/>
            <person name="Prohaska S."/>
            <person name="Pruitt K."/>
            <person name="Puig M."/>
            <person name="Quesneville H."/>
            <person name="Ram K.R."/>
            <person name="Rand D."/>
            <person name="Rasmussen M.D."/>
            <person name="Reed L.K."/>
            <person name="Reenan R."/>
            <person name="Reily A."/>
            <person name="Remington K.A."/>
            <person name="Rieger T.T."/>
            <person name="Ritchie M.G."/>
            <person name="Robin C."/>
            <person name="Rogers Y.H."/>
            <person name="Rohde C."/>
            <person name="Rozas J."/>
            <person name="Rubenfield M.J."/>
            <person name="Ruiz A."/>
            <person name="Russo S."/>
            <person name="Salzberg S.L."/>
            <person name="Sanchez-Gracia A."/>
            <person name="Saranga D.J."/>
            <person name="Sato H."/>
            <person name="Schaeffer S.W."/>
            <person name="Schatz M.C."/>
            <person name="Schlenke T."/>
            <person name="Schwartz R."/>
            <person name="Segarra C."/>
            <person name="Singh R.S."/>
            <person name="Sirot L."/>
            <person name="Sirota M."/>
            <person name="Sisneros N.B."/>
            <person name="Smith C.D."/>
            <person name="Smith T.F."/>
            <person name="Spieth J."/>
            <person name="Stage D.E."/>
            <person name="Stark A."/>
            <person name="Stephan W."/>
            <person name="Strausberg R.L."/>
            <person name="Strempel S."/>
            <person name="Sturgill D."/>
            <person name="Sutton G."/>
            <person name="Sutton G.G."/>
            <person name="Tao W."/>
            <person name="Teichmann S."/>
            <person name="Tobari Y.N."/>
            <person name="Tomimura Y."/>
            <person name="Tsolas J.M."/>
            <person name="Valente V.L."/>
            <person name="Venter E."/>
            <person name="Venter J.C."/>
            <person name="Vicario S."/>
            <person name="Vieira F.G."/>
            <person name="Vilella A.J."/>
            <person name="Villasante A."/>
            <person name="Walenz B."/>
            <person name="Wang J."/>
            <person name="Wasserman M."/>
            <person name="Watts T."/>
            <person name="Wilson D."/>
            <person name="Wilson R.K."/>
            <person name="Wing R.A."/>
            <person name="Wolfner M.F."/>
            <person name="Wong A."/>
            <person name="Wong G.K."/>
            <person name="Wu C.I."/>
            <person name="Wu G."/>
            <person name="Yamamoto D."/>
            <person name="Yang H.P."/>
            <person name="Yang S.P."/>
            <person name="Yorke J.A."/>
            <person name="Yoshida K."/>
            <person name="Zdobnov E."/>
            <person name="Zhang P."/>
            <person name="Zhang Y."/>
            <person name="Zimin A.V."/>
            <person name="Baldwin J."/>
            <person name="Abdouelleil A."/>
            <person name="Abdulkadir J."/>
            <person name="Abebe A."/>
            <person name="Abera B."/>
            <person name="Abreu J."/>
            <person name="Acer S.C."/>
            <person name="Aftuck L."/>
            <person name="Alexander A."/>
            <person name="An P."/>
            <person name="Anderson E."/>
            <person name="Anderson S."/>
            <person name="Arachi H."/>
            <person name="Azer M."/>
            <person name="Bachantsang P."/>
            <person name="Barry A."/>
            <person name="Bayul T."/>
            <person name="Berlin A."/>
            <person name="Bessette D."/>
            <person name="Bloom T."/>
            <person name="Blye J."/>
            <person name="Boguslavskiy L."/>
            <person name="Bonnet C."/>
            <person name="Boukhgalter B."/>
            <person name="Bourzgui I."/>
            <person name="Brown A."/>
            <person name="Cahill P."/>
            <person name="Channer S."/>
            <person name="Cheshatsang Y."/>
            <person name="Chuda L."/>
            <person name="Citroen M."/>
            <person name="Collymore A."/>
            <person name="Cooke P."/>
            <person name="Costello M."/>
            <person name="D'Aco K."/>
            <person name="Daza R."/>
            <person name="De Haan G."/>
            <person name="DeGray S."/>
            <person name="DeMaso C."/>
            <person name="Dhargay N."/>
            <person name="Dooley K."/>
            <person name="Dooley E."/>
            <person name="Doricent M."/>
            <person name="Dorje P."/>
            <person name="Dorjee K."/>
            <person name="Dupes A."/>
            <person name="Elong R."/>
            <person name="Falk J."/>
            <person name="Farina A."/>
            <person name="Faro S."/>
            <person name="Ferguson D."/>
            <person name="Fisher S."/>
            <person name="Foley C.D."/>
            <person name="Franke A."/>
            <person name="Friedrich D."/>
            <person name="Gadbois L."/>
            <person name="Gearin G."/>
            <person name="Gearin C.R."/>
            <person name="Giannoukos G."/>
            <person name="Goode T."/>
            <person name="Graham J."/>
            <person name="Grandbois E."/>
            <person name="Grewal S."/>
            <person name="Gyaltsen K."/>
            <person name="Hafez N."/>
            <person name="Hagos B."/>
            <person name="Hall J."/>
            <person name="Henson C."/>
            <person name="Hollinger A."/>
            <person name="Honan T."/>
            <person name="Huard M.D."/>
            <person name="Hughes L."/>
            <person name="Hurhula B."/>
            <person name="Husby M.E."/>
            <person name="Kamat A."/>
            <person name="Kanga B."/>
            <person name="Kashin S."/>
            <person name="Khazanovich D."/>
            <person name="Kisner P."/>
            <person name="Lance K."/>
            <person name="Lara M."/>
            <person name="Lee W."/>
            <person name="Lennon N."/>
            <person name="Letendre F."/>
            <person name="LeVine R."/>
            <person name="Lipovsky A."/>
            <person name="Liu X."/>
            <person name="Liu J."/>
            <person name="Liu S."/>
            <person name="Lokyitsang T."/>
            <person name="Lokyitsang Y."/>
            <person name="Lubonja R."/>
            <person name="Lui A."/>
            <person name="MacDonald P."/>
            <person name="Magnisalis V."/>
            <person name="Maru K."/>
            <person name="Matthews C."/>
            <person name="McCusker W."/>
            <person name="McDonough S."/>
            <person name="Mehta T."/>
            <person name="Meldrim J."/>
            <person name="Meneus L."/>
            <person name="Mihai O."/>
            <person name="Mihalev A."/>
            <person name="Mihova T."/>
            <person name="Mittelman R."/>
            <person name="Mlenga V."/>
            <person name="Montmayeur A."/>
            <person name="Mulrain L."/>
            <person name="Navidi A."/>
            <person name="Naylor J."/>
            <person name="Negash T."/>
            <person name="Nguyen T."/>
            <person name="Nguyen N."/>
            <person name="Nicol R."/>
            <person name="Norbu C."/>
            <person name="Norbu N."/>
            <person name="Novod N."/>
            <person name="O'Neill B."/>
            <person name="Osman S."/>
            <person name="Markiewicz E."/>
            <person name="Oyono O.L."/>
            <person name="Patti C."/>
            <person name="Phunkhang P."/>
            <person name="Pierre F."/>
            <person name="Priest M."/>
            <person name="Raghuraman S."/>
            <person name="Rege F."/>
            <person name="Reyes R."/>
            <person name="Rise C."/>
            <person name="Rogov P."/>
            <person name="Ross K."/>
            <person name="Ryan E."/>
            <person name="Settipalli S."/>
            <person name="Shea T."/>
            <person name="Sherpa N."/>
            <person name="Shi L."/>
            <person name="Shih D."/>
            <person name="Sparrow T."/>
            <person name="Spaulding J."/>
            <person name="Stalker J."/>
            <person name="Stange-Thomann N."/>
            <person name="Stavropoulos S."/>
            <person name="Stone C."/>
            <person name="Strader C."/>
            <person name="Tesfaye S."/>
            <person name="Thomson T."/>
            <person name="Thoulutsang Y."/>
            <person name="Thoulutsang D."/>
            <person name="Topham K."/>
            <person name="Topping I."/>
            <person name="Tsamla T."/>
            <person name="Vassiliev H."/>
            <person name="Vo A."/>
            <person name="Wangchuk T."/>
            <person name="Wangdi T."/>
            <person name="Weiand M."/>
            <person name="Wilkinson J."/>
            <person name="Wilson A."/>
            <person name="Yadav S."/>
            <person name="Young G."/>
            <person name="Yu Q."/>
            <person name="Zembek L."/>
            <person name="Zhong D."/>
            <person name="Zimmer A."/>
            <person name="Zwirko Z."/>
            <person name="Jaffe D.B."/>
            <person name="Alvarez P."/>
            <person name="Brockman W."/>
            <person name="Butler J."/>
            <person name="Chin C."/>
            <person name="Gnerre S."/>
            <person name="Grabherr M."/>
            <person name="Kleber M."/>
            <person name="Mauceli E."/>
            <person name="MacCallum I."/>
        </authorList>
    </citation>
    <scope>NUCLEOTIDE SEQUENCE [LARGE SCALE GENOMIC DNA]</scope>
    <source>
        <strain evidence="2">Tucson 15287-2541.00</strain>
    </source>
</reference>
<accession>B4K3Y6</accession>
<proteinExistence type="predicted"/>
<gene>
    <name evidence="1" type="primary">Dgri\GH22246</name>
    <name evidence="1" type="ORF">Dgri_GH22246</name>
</gene>
<dbReference type="InParanoid" id="B4K3Y6"/>
<sequence length="59" mass="6266">MDASLSALFALTADDCDHLCAHVCVKLSQDMTTATTTTTTTTAMTTGWAVSDDDDYENS</sequence>
<dbReference type="EMBL" id="CH926945">
    <property type="protein sequence ID" value="EDV90886.1"/>
    <property type="molecule type" value="Genomic_DNA"/>
</dbReference>
<dbReference type="AlphaFoldDB" id="B4K3Y6"/>
<protein>
    <submittedName>
        <fullName evidence="1">GH22246</fullName>
    </submittedName>
</protein>
<dbReference type="HOGENOM" id="CLU_2963186_0_0_1"/>
<name>B4K3Y6_DROGR</name>
<evidence type="ECO:0000313" key="1">
    <source>
        <dbReference type="EMBL" id="EDV90886.1"/>
    </source>
</evidence>
<dbReference type="Proteomes" id="UP000001070">
    <property type="component" value="Unassembled WGS sequence"/>
</dbReference>
<evidence type="ECO:0000313" key="2">
    <source>
        <dbReference type="Proteomes" id="UP000001070"/>
    </source>
</evidence>
<keyword evidence="2" id="KW-1185">Reference proteome</keyword>
<organism evidence="2">
    <name type="scientific">Drosophila grimshawi</name>
    <name type="common">Hawaiian fruit fly</name>
    <name type="synonym">Idiomyia grimshawi</name>
    <dbReference type="NCBI Taxonomy" id="7222"/>
    <lineage>
        <taxon>Eukaryota</taxon>
        <taxon>Metazoa</taxon>
        <taxon>Ecdysozoa</taxon>
        <taxon>Arthropoda</taxon>
        <taxon>Hexapoda</taxon>
        <taxon>Insecta</taxon>
        <taxon>Pterygota</taxon>
        <taxon>Neoptera</taxon>
        <taxon>Endopterygota</taxon>
        <taxon>Diptera</taxon>
        <taxon>Brachycera</taxon>
        <taxon>Muscomorpha</taxon>
        <taxon>Ephydroidea</taxon>
        <taxon>Drosophilidae</taxon>
        <taxon>Drosophila</taxon>
        <taxon>Hawaiian Drosophila</taxon>
    </lineage>
</organism>